<reference evidence="4 5" key="1">
    <citation type="journal article" date="2016" name="Nat. Commun.">
        <title>Thousands of microbial genomes shed light on interconnected biogeochemical processes in an aquifer system.</title>
        <authorList>
            <person name="Anantharaman K."/>
            <person name="Brown C.T."/>
            <person name="Hug L.A."/>
            <person name="Sharon I."/>
            <person name="Castelle C.J."/>
            <person name="Probst A.J."/>
            <person name="Thomas B.C."/>
            <person name="Singh A."/>
            <person name="Wilkins M.J."/>
            <person name="Karaoz U."/>
            <person name="Brodie E.L."/>
            <person name="Williams K.H."/>
            <person name="Hubbard S.S."/>
            <person name="Banfield J.F."/>
        </authorList>
    </citation>
    <scope>NUCLEOTIDE SEQUENCE [LARGE SCALE GENOMIC DNA]</scope>
    <source>
        <strain evidence="5">RBG_16_55_9</strain>
    </source>
</reference>
<evidence type="ECO:0000313" key="4">
    <source>
        <dbReference type="EMBL" id="OGF57712.1"/>
    </source>
</evidence>
<dbReference type="Gene3D" id="3.40.50.2300">
    <property type="match status" value="2"/>
</dbReference>
<dbReference type="InterPro" id="IPR028082">
    <property type="entry name" value="Peripla_BP_I"/>
</dbReference>
<comment type="similarity">
    <text evidence="1">Belongs to the leucine-binding protein family.</text>
</comment>
<evidence type="ECO:0000256" key="1">
    <source>
        <dbReference type="ARBA" id="ARBA00010062"/>
    </source>
</evidence>
<dbReference type="Proteomes" id="UP000179157">
    <property type="component" value="Unassembled WGS sequence"/>
</dbReference>
<evidence type="ECO:0000259" key="3">
    <source>
        <dbReference type="Pfam" id="PF13458"/>
    </source>
</evidence>
<dbReference type="InterPro" id="IPR028081">
    <property type="entry name" value="Leu-bd"/>
</dbReference>
<dbReference type="PANTHER" id="PTHR30483:SF6">
    <property type="entry name" value="PERIPLASMIC BINDING PROTEIN OF ABC TRANSPORTER FOR NATURAL AMINO ACIDS"/>
    <property type="match status" value="1"/>
</dbReference>
<evidence type="ECO:0000313" key="5">
    <source>
        <dbReference type="Proteomes" id="UP000179157"/>
    </source>
</evidence>
<evidence type="ECO:0000256" key="2">
    <source>
        <dbReference type="ARBA" id="ARBA00022729"/>
    </source>
</evidence>
<name>A0A1F5V2Q5_FRAXR</name>
<dbReference type="InterPro" id="IPR051010">
    <property type="entry name" value="BCAA_transport"/>
</dbReference>
<comment type="caution">
    <text evidence="4">The sequence shown here is derived from an EMBL/GenBank/DDBJ whole genome shotgun (WGS) entry which is preliminary data.</text>
</comment>
<feature type="domain" description="Leucine-binding protein" evidence="3">
    <location>
        <begin position="40"/>
        <end position="378"/>
    </location>
</feature>
<dbReference type="CDD" id="cd06345">
    <property type="entry name" value="PBP1_ABC_ligand_binding-like"/>
    <property type="match status" value="1"/>
</dbReference>
<dbReference type="EMBL" id="MFGX01000005">
    <property type="protein sequence ID" value="OGF57712.1"/>
    <property type="molecule type" value="Genomic_DNA"/>
</dbReference>
<proteinExistence type="inferred from homology"/>
<protein>
    <recommendedName>
        <fullName evidence="3">Leucine-binding protein domain-containing protein</fullName>
    </recommendedName>
</protein>
<dbReference type="PANTHER" id="PTHR30483">
    <property type="entry name" value="LEUCINE-SPECIFIC-BINDING PROTEIN"/>
    <property type="match status" value="1"/>
</dbReference>
<dbReference type="Pfam" id="PF13458">
    <property type="entry name" value="Peripla_BP_6"/>
    <property type="match status" value="1"/>
</dbReference>
<keyword evidence="2" id="KW-0732">Signal</keyword>
<dbReference type="SUPFAM" id="SSF53822">
    <property type="entry name" value="Periplasmic binding protein-like I"/>
    <property type="match status" value="1"/>
</dbReference>
<accession>A0A1F5V2Q5</accession>
<dbReference type="AlphaFoldDB" id="A0A1F5V2Q5"/>
<dbReference type="PROSITE" id="PS51318">
    <property type="entry name" value="TAT"/>
    <property type="match status" value="1"/>
</dbReference>
<dbReference type="STRING" id="1817864.A2Z21_04040"/>
<organism evidence="4 5">
    <name type="scientific">Fraserbacteria sp. (strain RBG_16_55_9)</name>
    <dbReference type="NCBI Taxonomy" id="1817864"/>
    <lineage>
        <taxon>Bacteria</taxon>
        <taxon>Candidatus Fraseribacteriota</taxon>
    </lineage>
</organism>
<gene>
    <name evidence="4" type="ORF">A2Z21_04040</name>
</gene>
<dbReference type="InterPro" id="IPR006311">
    <property type="entry name" value="TAT_signal"/>
</dbReference>
<sequence>MSDLNLKRHNRRTFLKYAGASALALSVSSLGPWVQAQGPILIGMANPLSTFFGEAAEKALRLGISQINAGGGMMGRPLDLIVSDSAGRADQAGLAIQDLSNRGAQFLTGLFFSEELVGTIPTIPVVRKIFLGTGASTPAATIQTSRDYNNYKFFFRVGPINSYLILQAAVTFARGFLEGGLKWNSIVLFAEDAAWTKAITDGFPTLLAAFGSKLQVADTIRYAEDTTDFTSLYSRAVNAMQGRVGGLFTVMAHTGTRPTAQWATQRVPLPYVGINVQAQDGRFDQLTQGAAESVVTLTTGAKAPITGKTVPFVDAFESFSFKPEVAVPSYNAFSSYDALLMLKEAVEKAGVLPDNEANTDLIIQQLEQFGVRGPDGKPGNLFEGTTGKLGFYERGEKPVTPLAADQDFPHDVRYGSGLAEGLWIQYQGGEQKVIFPPNLATAGFVLPPWLR</sequence>